<dbReference type="EMBL" id="FZNW01000009">
    <property type="protein sequence ID" value="SNR53176.1"/>
    <property type="molecule type" value="Genomic_DNA"/>
</dbReference>
<dbReference type="Proteomes" id="UP000198348">
    <property type="component" value="Unassembled WGS sequence"/>
</dbReference>
<gene>
    <name evidence="1" type="ORF">SAMN06265360_1098</name>
</gene>
<evidence type="ECO:0000313" key="2">
    <source>
        <dbReference type="Proteomes" id="UP000198348"/>
    </source>
</evidence>
<keyword evidence="2" id="KW-1185">Reference proteome</keyword>
<dbReference type="RefSeq" id="WP_089301277.1">
    <property type="nucleotide sequence ID" value="NZ_FZNW01000009.1"/>
</dbReference>
<name>A0A238X2K9_9PSEU</name>
<proteinExistence type="predicted"/>
<organism evidence="1 2">
    <name type="scientific">Haloechinothrix alba</name>
    <dbReference type="NCBI Taxonomy" id="664784"/>
    <lineage>
        <taxon>Bacteria</taxon>
        <taxon>Bacillati</taxon>
        <taxon>Actinomycetota</taxon>
        <taxon>Actinomycetes</taxon>
        <taxon>Pseudonocardiales</taxon>
        <taxon>Pseudonocardiaceae</taxon>
        <taxon>Haloechinothrix</taxon>
    </lineage>
</organism>
<protein>
    <submittedName>
        <fullName evidence="1">Uncharacterized protein</fullName>
    </submittedName>
</protein>
<dbReference type="AlphaFoldDB" id="A0A238X2K9"/>
<evidence type="ECO:0000313" key="1">
    <source>
        <dbReference type="EMBL" id="SNR53176.1"/>
    </source>
</evidence>
<sequence length="79" mass="8362">MTGSLNSASGGTTAAAARAVFGTPVRYCPSCGASLDGPAGFVHEYWVGGDRQFHCWCPECYLLCTVVLSQLVTSHEPEH</sequence>
<dbReference type="OrthoDB" id="3787309at2"/>
<accession>A0A238X2K9</accession>
<reference evidence="1 2" key="1">
    <citation type="submission" date="2017-06" db="EMBL/GenBank/DDBJ databases">
        <authorList>
            <person name="Kim H.J."/>
            <person name="Triplett B.A."/>
        </authorList>
    </citation>
    <scope>NUCLEOTIDE SEQUENCE [LARGE SCALE GENOMIC DNA]</scope>
    <source>
        <strain evidence="1 2">DSM 45207</strain>
    </source>
</reference>